<accession>A0ABU5JP38</accession>
<evidence type="ECO:0000313" key="2">
    <source>
        <dbReference type="Proteomes" id="UP001290101"/>
    </source>
</evidence>
<organism evidence="1 2">
    <name type="scientific">Micromonospora sicca</name>
    <dbReference type="NCBI Taxonomy" id="2202420"/>
    <lineage>
        <taxon>Bacteria</taxon>
        <taxon>Bacillati</taxon>
        <taxon>Actinomycetota</taxon>
        <taxon>Actinomycetes</taxon>
        <taxon>Micromonosporales</taxon>
        <taxon>Micromonosporaceae</taxon>
        <taxon>Micromonospora</taxon>
    </lineage>
</organism>
<dbReference type="EMBL" id="JAXOTQ010000072">
    <property type="protein sequence ID" value="MDZ5494390.1"/>
    <property type="molecule type" value="Genomic_DNA"/>
</dbReference>
<proteinExistence type="predicted"/>
<reference evidence="1 2" key="1">
    <citation type="submission" date="2023-12" db="EMBL/GenBank/DDBJ databases">
        <title>Micromonospora sp. nov., isolated from Atacama Desert.</title>
        <authorList>
            <person name="Carro L."/>
            <person name="Golinska P."/>
            <person name="Klenk H.-P."/>
            <person name="Goodfellow M."/>
        </authorList>
    </citation>
    <scope>NUCLEOTIDE SEQUENCE [LARGE SCALE GENOMIC DNA]</scope>
    <source>
        <strain evidence="1 2">4G53</strain>
    </source>
</reference>
<dbReference type="RefSeq" id="WP_322443857.1">
    <property type="nucleotide sequence ID" value="NZ_JAXOTQ010000072.1"/>
</dbReference>
<keyword evidence="2" id="KW-1185">Reference proteome</keyword>
<evidence type="ECO:0000313" key="1">
    <source>
        <dbReference type="EMBL" id="MDZ5494390.1"/>
    </source>
</evidence>
<dbReference type="Proteomes" id="UP001290101">
    <property type="component" value="Unassembled WGS sequence"/>
</dbReference>
<protein>
    <submittedName>
        <fullName evidence="1">Uncharacterized protein</fullName>
    </submittedName>
</protein>
<gene>
    <name evidence="1" type="ORF">U2F25_33935</name>
</gene>
<name>A0ABU5JP38_9ACTN</name>
<comment type="caution">
    <text evidence="1">The sequence shown here is derived from an EMBL/GenBank/DDBJ whole genome shotgun (WGS) entry which is preliminary data.</text>
</comment>
<sequence>MPQLAFANSFWESYDVLEKPIKAGIRKTMAKVRQLTMDKRFLGCQPQ</sequence>